<dbReference type="Proteomes" id="UP000054985">
    <property type="component" value="Unassembled WGS sequence"/>
</dbReference>
<protein>
    <submittedName>
        <fullName evidence="2">Uncharacterized protein</fullName>
    </submittedName>
</protein>
<proteinExistence type="predicted"/>
<reference evidence="1 3" key="1">
    <citation type="submission" date="2015-11" db="EMBL/GenBank/DDBJ databases">
        <title>Genomic analysis of 38 Legionella species identifies large and diverse effector repertoires.</title>
        <authorList>
            <person name="Burstein D."/>
            <person name="Amaro F."/>
            <person name="Zusman T."/>
            <person name="Lifshitz Z."/>
            <person name="Cohen O."/>
            <person name="Gilbert J.A."/>
            <person name="Pupko T."/>
            <person name="Shuman H.A."/>
            <person name="Segal G."/>
        </authorList>
    </citation>
    <scope>NUCLEOTIDE SEQUENCE [LARGE SCALE GENOMIC DNA]</scope>
    <source>
        <strain evidence="1 3">ATCC 43877</strain>
    </source>
</reference>
<sequence>MFQRVKREFKPGVALWHRFILMNGCPPVRARLIFLSCTELVWFEQLTFTLYPLIWMSDNGMMYQATLSADTSHHKDLMDRICI</sequence>
<dbReference type="STRING" id="39962.Lmor_3131"/>
<keyword evidence="3" id="KW-1185">Reference proteome</keyword>
<evidence type="ECO:0000313" key="2">
    <source>
        <dbReference type="EMBL" id="STX63602.1"/>
    </source>
</evidence>
<evidence type="ECO:0000313" key="1">
    <source>
        <dbReference type="EMBL" id="KTD31024.1"/>
    </source>
</evidence>
<gene>
    <name evidence="1" type="ORF">Lmor_3131</name>
    <name evidence="2" type="ORF">NCTC12239_02550</name>
</gene>
<accession>A0A378K1N4</accession>
<evidence type="ECO:0000313" key="4">
    <source>
        <dbReference type="Proteomes" id="UP000254040"/>
    </source>
</evidence>
<reference evidence="2 4" key="2">
    <citation type="submission" date="2018-06" db="EMBL/GenBank/DDBJ databases">
        <authorList>
            <consortium name="Pathogen Informatics"/>
            <person name="Doyle S."/>
        </authorList>
    </citation>
    <scope>NUCLEOTIDE SEQUENCE [LARGE SCALE GENOMIC DNA]</scope>
    <source>
        <strain evidence="2 4">NCTC12239</strain>
    </source>
</reference>
<dbReference type="AlphaFoldDB" id="A0A378K1N4"/>
<organism evidence="2 4">
    <name type="scientific">Legionella moravica</name>
    <dbReference type="NCBI Taxonomy" id="39962"/>
    <lineage>
        <taxon>Bacteria</taxon>
        <taxon>Pseudomonadati</taxon>
        <taxon>Pseudomonadota</taxon>
        <taxon>Gammaproteobacteria</taxon>
        <taxon>Legionellales</taxon>
        <taxon>Legionellaceae</taxon>
        <taxon>Legionella</taxon>
    </lineage>
</organism>
<dbReference type="EMBL" id="LNYN01000042">
    <property type="protein sequence ID" value="KTD31024.1"/>
    <property type="molecule type" value="Genomic_DNA"/>
</dbReference>
<dbReference type="Proteomes" id="UP000254040">
    <property type="component" value="Unassembled WGS sequence"/>
</dbReference>
<dbReference type="EMBL" id="UGOG01000001">
    <property type="protein sequence ID" value="STX63602.1"/>
    <property type="molecule type" value="Genomic_DNA"/>
</dbReference>
<evidence type="ECO:0000313" key="3">
    <source>
        <dbReference type="Proteomes" id="UP000054985"/>
    </source>
</evidence>
<name>A0A378K1N4_9GAMM</name>